<feature type="compositionally biased region" description="Basic and acidic residues" evidence="4">
    <location>
        <begin position="1024"/>
        <end position="1044"/>
    </location>
</feature>
<evidence type="ECO:0000313" key="10">
    <source>
        <dbReference type="Proteomes" id="UP001075354"/>
    </source>
</evidence>
<dbReference type="Pfam" id="PF00618">
    <property type="entry name" value="RasGEF_N"/>
    <property type="match status" value="1"/>
</dbReference>
<feature type="region of interest" description="Disordered" evidence="4">
    <location>
        <begin position="720"/>
        <end position="754"/>
    </location>
</feature>
<feature type="compositionally biased region" description="Basic and acidic residues" evidence="4">
    <location>
        <begin position="977"/>
        <end position="990"/>
    </location>
</feature>
<dbReference type="InterPro" id="IPR001849">
    <property type="entry name" value="PH_domain"/>
</dbReference>
<keyword evidence="10" id="KW-1185">Reference proteome</keyword>
<feature type="coiled-coil region" evidence="3">
    <location>
        <begin position="380"/>
        <end position="407"/>
    </location>
</feature>
<dbReference type="SMART" id="SM00147">
    <property type="entry name" value="RasGEF"/>
    <property type="match status" value="1"/>
</dbReference>
<evidence type="ECO:0008006" key="11">
    <source>
        <dbReference type="Google" id="ProtNLM"/>
    </source>
</evidence>
<dbReference type="SMART" id="SM00229">
    <property type="entry name" value="RasGEFN"/>
    <property type="match status" value="1"/>
</dbReference>
<dbReference type="SUPFAM" id="SSF48366">
    <property type="entry name" value="Ras GEF"/>
    <property type="match status" value="1"/>
</dbReference>
<dbReference type="InterPro" id="IPR036964">
    <property type="entry name" value="RASGEF_cat_dom_sf"/>
</dbReference>
<feature type="compositionally biased region" description="Polar residues" evidence="4">
    <location>
        <begin position="147"/>
        <end position="160"/>
    </location>
</feature>
<evidence type="ECO:0000259" key="8">
    <source>
        <dbReference type="PROSITE" id="PS50212"/>
    </source>
</evidence>
<proteinExistence type="predicted"/>
<dbReference type="InterPro" id="IPR000651">
    <property type="entry name" value="Ras-like_Gua-exchang_fac_N"/>
</dbReference>
<dbReference type="PROSITE" id="PS00720">
    <property type="entry name" value="RASGEF"/>
    <property type="match status" value="1"/>
</dbReference>
<evidence type="ECO:0000259" key="6">
    <source>
        <dbReference type="PROSITE" id="PS50009"/>
    </source>
</evidence>
<feature type="domain" description="DH" evidence="7">
    <location>
        <begin position="211"/>
        <end position="397"/>
    </location>
</feature>
<sequence>MLFVFQNLLFYFDSQSCPRPSGVVMLEGCYCERLIQPSSVQGSKNAKQQYCFAVSYRRDNIRQYELRAASETDCKMWIEAIREASFNKVLMQKEELEQKHLHLLQIVESEKTAKWQYTQRCEELDSEIKKLRAELCALKKELRPDSGGQSAAQPATTPDGTSLPPDDSGETAELRKIKKVQSFFRGWLCRRRWKQIVEQYIKSPHAESMRKRNSLVFRMVEAEEEYMEQMEVLVSCFLRPFKMAASSKKPPCSHEDVNSIFLNSETVLFLHQIFLKGLTSRMESWPTLVLGDLFDMLLPMLSIYQEYVRNHHYSVQVLTECMKSPQFAALVHRLEEKPTCQGRSLATFLTYPMHQVPRYVTTLTDLLAHTPHDHVERKSLQNAQHQLEDLSRQMHDEVSETENLRKNLAVERMIVEGCDILLDVNQVFVRQGTLIQLPNDKRTNRSRLASFKSEKETVRQCFLFSNHLIIATRASNGRLHLVPNVGKIPLADAMLIEDPSDPGTNDDDESSICSMSSQSSGVSEASSRGAPSQWHNKDFKIVVDSVKSVTGSSSSSGQISVHLLAPTMQEKAAWISDITQCMDNVHFNDLLHMSISDTSSVTMPQSIKNDPKLFKDDVDIRFSRTQVNSCKVHGLLVEGHQVPQIRYATPERLLERLTDLRFLSIDFLNTFLLTYRVFTDSVTVLEALKKVFYNADPPEMSNDGISIMMDDQMTGLFEGDRRRSSAATHRRTSGASSVSGYGSEMSDRSHSYDSQGYRWRANVRKSRFDFPDPARPDDLTAAVVPAVEEEAMSRMKDLNGGGSQPQTPVRRVSIRVEHEDSLAEDNTHLTVPGSTGACPDTTVSSSASSDTLVGATTSTPAPSSPSALSTVTLVPSTSTSPTPSVQGSQDSSGQSGDTVVNHGDKEKGQGEEKEKDEKEKEKGKVSHSDSRPPKTGRTRRTRRRTRRSRGRRKPRRSTTAKQRARETGTGLICRSSRLGDRRPSASERRPSIVMTNASGRTERRLSYSERRPSADNSASSRRPSSAERRPSSCDRRLSSSERRSPRTQAKRKSSDGMSSNYGGSWKRDSITTDPWTAEDSQDTPRSSSARSASIASSALSYYSGGRRLTQDSTISMMSRPSIQHDLPQVSSKAGVVITSSRQSHRSIEPDLWSSTSTAAAAFAIATSASSNPRDLSPAISGMSLGMSGMSRASCSSASPMGIGLLPGSAPGSGKEQRRRKESVLSTAATMRVLNVLRHWVSKHSQDFDQDQKLKTLTIQFLEDIQCSPSLLPAEYKAAGQLLRLITKEEPENSKVDLNVLLAAPTAASKENIETLSALEIAEQMTYLDHQIFVSICSEEFLGQAWIKVDKNVKAPRIEAMTKRFNQMSALVVSEIVRRNNISARVAAIEKWAAVADIARCLHNFNGVLQICAAFNNNVVFRLKKTWEKVSKTTRQTIEKLQTIVSSDGRFRNLRESLHRCDPPCIPYLGMYLTDLSFIEESTPNFSHDKLLNFSKMRMIAHVIREVRNFQQVPYKIEHIPKVTNYLQDPTLILDEDEMYRLSLEIEPRASRLSAANTAAIVSVTSSHNRLFASSSHDR</sequence>
<name>A0AAV7XA35_9NEOP</name>
<dbReference type="GO" id="GO:0005085">
    <property type="term" value="F:guanyl-nucleotide exchange factor activity"/>
    <property type="evidence" value="ECO:0007669"/>
    <property type="project" value="UniProtKB-KW"/>
</dbReference>
<feature type="compositionally biased region" description="Low complexity" evidence="4">
    <location>
        <begin position="511"/>
        <end position="527"/>
    </location>
</feature>
<feature type="compositionally biased region" description="Basic and acidic residues" evidence="4">
    <location>
        <begin position="1000"/>
        <end position="1013"/>
    </location>
</feature>
<feature type="region of interest" description="Disordered" evidence="4">
    <location>
        <begin position="1200"/>
        <end position="1223"/>
    </location>
</feature>
<dbReference type="EMBL" id="JAPTSV010000012">
    <property type="protein sequence ID" value="KAJ1521960.1"/>
    <property type="molecule type" value="Genomic_DNA"/>
</dbReference>
<evidence type="ECO:0000256" key="4">
    <source>
        <dbReference type="SAM" id="MobiDB-lite"/>
    </source>
</evidence>
<dbReference type="InterPro" id="IPR001331">
    <property type="entry name" value="GDS_CDC24_CS"/>
</dbReference>
<dbReference type="InterPro" id="IPR011993">
    <property type="entry name" value="PH-like_dom_sf"/>
</dbReference>
<feature type="domain" description="N-terminal Ras-GEF" evidence="8">
    <location>
        <begin position="641"/>
        <end position="753"/>
    </location>
</feature>
<dbReference type="PROSITE" id="PS00741">
    <property type="entry name" value="DH_1"/>
    <property type="match status" value="1"/>
</dbReference>
<feature type="domain" description="PH" evidence="5">
    <location>
        <begin position="427"/>
        <end position="583"/>
    </location>
</feature>
<feature type="domain" description="PH" evidence="5">
    <location>
        <begin position="1"/>
        <end position="86"/>
    </location>
</feature>
<comment type="caution">
    <text evidence="9">The sequence shown here is derived from an EMBL/GenBank/DDBJ whole genome shotgun (WGS) entry which is preliminary data.</text>
</comment>
<dbReference type="Pfam" id="PF00621">
    <property type="entry name" value="RhoGEF"/>
    <property type="match status" value="1"/>
</dbReference>
<dbReference type="PROSITE" id="PS50009">
    <property type="entry name" value="RASGEF_CAT"/>
    <property type="match status" value="1"/>
</dbReference>
<feature type="compositionally biased region" description="Basic and acidic residues" evidence="4">
    <location>
        <begin position="902"/>
        <end position="932"/>
    </location>
</feature>
<feature type="compositionally biased region" description="Acidic residues" evidence="4">
    <location>
        <begin position="498"/>
        <end position="510"/>
    </location>
</feature>
<dbReference type="Proteomes" id="UP001075354">
    <property type="component" value="Chromosome 12"/>
</dbReference>
<feature type="coiled-coil region" evidence="3">
    <location>
        <begin position="114"/>
        <end position="141"/>
    </location>
</feature>
<dbReference type="CDD" id="cd06224">
    <property type="entry name" value="REM"/>
    <property type="match status" value="1"/>
</dbReference>
<dbReference type="CDD" id="cd00160">
    <property type="entry name" value="RhoGEF"/>
    <property type="match status" value="1"/>
</dbReference>
<evidence type="ECO:0000256" key="2">
    <source>
        <dbReference type="PROSITE-ProRule" id="PRU00168"/>
    </source>
</evidence>
<dbReference type="InterPro" id="IPR023578">
    <property type="entry name" value="Ras_GEF_dom_sf"/>
</dbReference>
<evidence type="ECO:0000259" key="7">
    <source>
        <dbReference type="PROSITE" id="PS50010"/>
    </source>
</evidence>
<dbReference type="PANTHER" id="PTHR23113">
    <property type="entry name" value="GUANINE NUCLEOTIDE EXCHANGE FACTOR"/>
    <property type="match status" value="1"/>
</dbReference>
<gene>
    <name evidence="9" type="ORF">ONE63_002291</name>
</gene>
<protein>
    <recommendedName>
        <fullName evidence="11">Ras-specific guanine nucleotide-releasing factor 2-like</fullName>
    </recommendedName>
</protein>
<dbReference type="PANTHER" id="PTHR23113:SF99">
    <property type="entry name" value="RASGEF DOMAIN-CONTAINING PROTEIN"/>
    <property type="match status" value="1"/>
</dbReference>
<dbReference type="Gene3D" id="1.20.900.10">
    <property type="entry name" value="Dbl homology (DH) domain"/>
    <property type="match status" value="1"/>
</dbReference>
<feature type="compositionally biased region" description="Low complexity" evidence="4">
    <location>
        <begin position="844"/>
        <end position="897"/>
    </location>
</feature>
<dbReference type="InterPro" id="IPR001895">
    <property type="entry name" value="RASGEF_cat_dom"/>
</dbReference>
<evidence type="ECO:0000256" key="3">
    <source>
        <dbReference type="SAM" id="Coils"/>
    </source>
</evidence>
<feature type="region of interest" description="Disordered" evidence="4">
    <location>
        <begin position="821"/>
        <end position="1095"/>
    </location>
</feature>
<evidence type="ECO:0000313" key="9">
    <source>
        <dbReference type="EMBL" id="KAJ1521960.1"/>
    </source>
</evidence>
<dbReference type="SUPFAM" id="SSF50729">
    <property type="entry name" value="PH domain-like"/>
    <property type="match status" value="2"/>
</dbReference>
<dbReference type="PROSITE" id="PS50003">
    <property type="entry name" value="PH_DOMAIN"/>
    <property type="match status" value="2"/>
</dbReference>
<feature type="domain" description="Ras-GEF" evidence="6">
    <location>
        <begin position="1316"/>
        <end position="1548"/>
    </location>
</feature>
<evidence type="ECO:0000256" key="1">
    <source>
        <dbReference type="ARBA" id="ARBA00022658"/>
    </source>
</evidence>
<accession>A0AAV7XA35</accession>
<dbReference type="Gene3D" id="1.20.870.10">
    <property type="entry name" value="Son of sevenless (SoS) protein Chain: S domain 1"/>
    <property type="match status" value="2"/>
</dbReference>
<feature type="region of interest" description="Disordered" evidence="4">
    <location>
        <begin position="496"/>
        <end position="532"/>
    </location>
</feature>
<dbReference type="SUPFAM" id="SSF48065">
    <property type="entry name" value="DBL homology domain (DH-domain)"/>
    <property type="match status" value="1"/>
</dbReference>
<keyword evidence="1 2" id="KW-0344">Guanine-nucleotide releasing factor</keyword>
<dbReference type="SMART" id="SM00233">
    <property type="entry name" value="PH"/>
    <property type="match status" value="2"/>
</dbReference>
<dbReference type="PROSITE" id="PS50212">
    <property type="entry name" value="RASGEF_NTER"/>
    <property type="match status" value="1"/>
</dbReference>
<dbReference type="InterPro" id="IPR000219">
    <property type="entry name" value="DH_dom"/>
</dbReference>
<dbReference type="InterPro" id="IPR008937">
    <property type="entry name" value="Ras-like_GEF"/>
</dbReference>
<organism evidence="9 10">
    <name type="scientific">Megalurothrips usitatus</name>
    <name type="common">bean blossom thrips</name>
    <dbReference type="NCBI Taxonomy" id="439358"/>
    <lineage>
        <taxon>Eukaryota</taxon>
        <taxon>Metazoa</taxon>
        <taxon>Ecdysozoa</taxon>
        <taxon>Arthropoda</taxon>
        <taxon>Hexapoda</taxon>
        <taxon>Insecta</taxon>
        <taxon>Pterygota</taxon>
        <taxon>Neoptera</taxon>
        <taxon>Paraneoptera</taxon>
        <taxon>Thysanoptera</taxon>
        <taxon>Terebrantia</taxon>
        <taxon>Thripoidea</taxon>
        <taxon>Thripidae</taxon>
        <taxon>Megalurothrips</taxon>
    </lineage>
</organism>
<dbReference type="PROSITE" id="PS50010">
    <property type="entry name" value="DH_2"/>
    <property type="match status" value="1"/>
</dbReference>
<dbReference type="Pfam" id="PF00169">
    <property type="entry name" value="PH"/>
    <property type="match status" value="1"/>
</dbReference>
<dbReference type="GO" id="GO:0007265">
    <property type="term" value="P:Ras protein signal transduction"/>
    <property type="evidence" value="ECO:0007669"/>
    <property type="project" value="TreeGrafter"/>
</dbReference>
<dbReference type="Gene3D" id="2.30.29.30">
    <property type="entry name" value="Pleckstrin-homology domain (PH domain)/Phosphotyrosine-binding domain (PTB)"/>
    <property type="match status" value="2"/>
</dbReference>
<feature type="compositionally biased region" description="Low complexity" evidence="4">
    <location>
        <begin position="1014"/>
        <end position="1023"/>
    </location>
</feature>
<dbReference type="InterPro" id="IPR035899">
    <property type="entry name" value="DBL_dom_sf"/>
</dbReference>
<feature type="compositionally biased region" description="Basic residues" evidence="4">
    <location>
        <begin position="934"/>
        <end position="958"/>
    </location>
</feature>
<dbReference type="Gene3D" id="1.10.840.10">
    <property type="entry name" value="Ras guanine-nucleotide exchange factors catalytic domain"/>
    <property type="match status" value="1"/>
</dbReference>
<dbReference type="GO" id="GO:0005886">
    <property type="term" value="C:plasma membrane"/>
    <property type="evidence" value="ECO:0007669"/>
    <property type="project" value="TreeGrafter"/>
</dbReference>
<evidence type="ECO:0000259" key="5">
    <source>
        <dbReference type="PROSITE" id="PS50003"/>
    </source>
</evidence>
<feature type="compositionally biased region" description="Low complexity" evidence="4">
    <location>
        <begin position="1085"/>
        <end position="1095"/>
    </location>
</feature>
<dbReference type="InterPro" id="IPR019804">
    <property type="entry name" value="Ras_G-nucl-exch_fac_CS"/>
</dbReference>
<dbReference type="PROSITE" id="PS50096">
    <property type="entry name" value="IQ"/>
    <property type="match status" value="1"/>
</dbReference>
<reference evidence="9" key="1">
    <citation type="submission" date="2022-12" db="EMBL/GenBank/DDBJ databases">
        <title>Chromosome-level genome assembly of the bean flower thrips Megalurothrips usitatus.</title>
        <authorList>
            <person name="Ma L."/>
            <person name="Liu Q."/>
            <person name="Li H."/>
            <person name="Cai W."/>
        </authorList>
    </citation>
    <scope>NUCLEOTIDE SEQUENCE</scope>
    <source>
        <strain evidence="9">Cailab_2022a</strain>
    </source>
</reference>
<dbReference type="Pfam" id="PF00617">
    <property type="entry name" value="RasGEF"/>
    <property type="match status" value="1"/>
</dbReference>
<keyword evidence="3" id="KW-0175">Coiled coil</keyword>
<dbReference type="CDD" id="cd00155">
    <property type="entry name" value="RasGEF"/>
    <property type="match status" value="1"/>
</dbReference>
<feature type="region of interest" description="Disordered" evidence="4">
    <location>
        <begin position="142"/>
        <end position="171"/>
    </location>
</feature>
<dbReference type="SMART" id="SM00325">
    <property type="entry name" value="RhoGEF"/>
    <property type="match status" value="1"/>
</dbReference>